<reference evidence="1 2" key="1">
    <citation type="journal article" date="2012" name="PLoS Pathog.">
        <title>Diverse lifestyles and strategies of plant pathogenesis encoded in the genomes of eighteen Dothideomycetes fungi.</title>
        <authorList>
            <person name="Ohm R.A."/>
            <person name="Feau N."/>
            <person name="Henrissat B."/>
            <person name="Schoch C.L."/>
            <person name="Horwitz B.A."/>
            <person name="Barry K.W."/>
            <person name="Condon B.J."/>
            <person name="Copeland A.C."/>
            <person name="Dhillon B."/>
            <person name="Glaser F."/>
            <person name="Hesse C.N."/>
            <person name="Kosti I."/>
            <person name="LaButti K."/>
            <person name="Lindquist E.A."/>
            <person name="Lucas S."/>
            <person name="Salamov A.A."/>
            <person name="Bradshaw R.E."/>
            <person name="Ciuffetti L."/>
            <person name="Hamelin R.C."/>
            <person name="Kema G.H.J."/>
            <person name="Lawrence C."/>
            <person name="Scott J.A."/>
            <person name="Spatafora J.W."/>
            <person name="Turgeon B.G."/>
            <person name="de Wit P.J.G.M."/>
            <person name="Zhong S."/>
            <person name="Goodwin S.B."/>
            <person name="Grigoriev I.V."/>
        </authorList>
    </citation>
    <scope>NUCLEOTIDE SEQUENCE [LARGE SCALE GENOMIC DNA]</scope>
    <source>
        <strain evidence="2">ND90Pr / ATCC 201652</strain>
    </source>
</reference>
<evidence type="ECO:0000313" key="2">
    <source>
        <dbReference type="Proteomes" id="UP000016934"/>
    </source>
</evidence>
<name>M2RB41_COCSN</name>
<dbReference type="GeneID" id="19136629"/>
<dbReference type="Proteomes" id="UP000016934">
    <property type="component" value="Unassembled WGS sequence"/>
</dbReference>
<protein>
    <submittedName>
        <fullName evidence="1">Uncharacterized protein</fullName>
    </submittedName>
</protein>
<proteinExistence type="predicted"/>
<dbReference type="EMBL" id="KB445643">
    <property type="protein sequence ID" value="EMD64064.1"/>
    <property type="molecule type" value="Genomic_DNA"/>
</dbReference>
<dbReference type="RefSeq" id="XP_007699963.1">
    <property type="nucleotide sequence ID" value="XM_007701773.1"/>
</dbReference>
<dbReference type="HOGENOM" id="CLU_1562753_0_0_1"/>
<reference evidence="2" key="2">
    <citation type="journal article" date="2013" name="PLoS Genet.">
        <title>Comparative genome structure, secondary metabolite, and effector coding capacity across Cochliobolus pathogens.</title>
        <authorList>
            <person name="Condon B.J."/>
            <person name="Leng Y."/>
            <person name="Wu D."/>
            <person name="Bushley K.E."/>
            <person name="Ohm R.A."/>
            <person name="Otillar R."/>
            <person name="Martin J."/>
            <person name="Schackwitz W."/>
            <person name="Grimwood J."/>
            <person name="MohdZainudin N."/>
            <person name="Xue C."/>
            <person name="Wang R."/>
            <person name="Manning V.A."/>
            <person name="Dhillon B."/>
            <person name="Tu Z.J."/>
            <person name="Steffenson B.J."/>
            <person name="Salamov A."/>
            <person name="Sun H."/>
            <person name="Lowry S."/>
            <person name="LaButti K."/>
            <person name="Han J."/>
            <person name="Copeland A."/>
            <person name="Lindquist E."/>
            <person name="Barry K."/>
            <person name="Schmutz J."/>
            <person name="Baker S.E."/>
            <person name="Ciuffetti L.M."/>
            <person name="Grigoriev I.V."/>
            <person name="Zhong S."/>
            <person name="Turgeon B.G."/>
        </authorList>
    </citation>
    <scope>NUCLEOTIDE SEQUENCE [LARGE SCALE GENOMIC DNA]</scope>
    <source>
        <strain evidence="2">ND90Pr / ATCC 201652</strain>
    </source>
</reference>
<keyword evidence="2" id="KW-1185">Reference proteome</keyword>
<accession>M2RB41</accession>
<sequence length="171" mass="20026">MRPKARPLLFERISAACLAGSSSWQYYPQNPHSPPVIFSSPIFLQPTPYSFLITSGYRLLFLFFSPILHPNYFYSADHCGCHVPLVTVSRYTILGSLVQSPSPQIISHVTVQYFTVDALCFYLCLSRYLTRRGLWNRRYIHRLPLFRRMARTLLFGKKLSHRYTFRIGYYT</sequence>
<dbReference type="KEGG" id="bsc:COCSADRAFT_320658"/>
<evidence type="ECO:0000313" key="1">
    <source>
        <dbReference type="EMBL" id="EMD64064.1"/>
    </source>
</evidence>
<organism evidence="1 2">
    <name type="scientific">Cochliobolus sativus (strain ND90Pr / ATCC 201652)</name>
    <name type="common">Common root rot and spot blotch fungus</name>
    <name type="synonym">Bipolaris sorokiniana</name>
    <dbReference type="NCBI Taxonomy" id="665912"/>
    <lineage>
        <taxon>Eukaryota</taxon>
        <taxon>Fungi</taxon>
        <taxon>Dikarya</taxon>
        <taxon>Ascomycota</taxon>
        <taxon>Pezizomycotina</taxon>
        <taxon>Dothideomycetes</taxon>
        <taxon>Pleosporomycetidae</taxon>
        <taxon>Pleosporales</taxon>
        <taxon>Pleosporineae</taxon>
        <taxon>Pleosporaceae</taxon>
        <taxon>Bipolaris</taxon>
    </lineage>
</organism>
<gene>
    <name evidence="1" type="ORF">COCSADRAFT_320658</name>
</gene>
<dbReference type="AlphaFoldDB" id="M2RB41"/>